<gene>
    <name evidence="5" type="ORF">P4U43_07030</name>
</gene>
<evidence type="ECO:0000313" key="5">
    <source>
        <dbReference type="EMBL" id="MDF9277541.1"/>
    </source>
</evidence>
<evidence type="ECO:0000256" key="2">
    <source>
        <dbReference type="ARBA" id="ARBA00023125"/>
    </source>
</evidence>
<dbReference type="InterPro" id="IPR011711">
    <property type="entry name" value="GntR_C"/>
</dbReference>
<name>A0ABT6CTZ6_9MICC</name>
<dbReference type="SMART" id="SM00345">
    <property type="entry name" value="HTH_GNTR"/>
    <property type="match status" value="1"/>
</dbReference>
<evidence type="ECO:0000259" key="4">
    <source>
        <dbReference type="PROSITE" id="PS50949"/>
    </source>
</evidence>
<dbReference type="InterPro" id="IPR036390">
    <property type="entry name" value="WH_DNA-bd_sf"/>
</dbReference>
<dbReference type="CDD" id="cd07377">
    <property type="entry name" value="WHTH_GntR"/>
    <property type="match status" value="1"/>
</dbReference>
<keyword evidence="3" id="KW-0804">Transcription</keyword>
<comment type="caution">
    <text evidence="5">The sequence shown here is derived from an EMBL/GenBank/DDBJ whole genome shotgun (WGS) entry which is preliminary data.</text>
</comment>
<evidence type="ECO:0000313" key="6">
    <source>
        <dbReference type="Proteomes" id="UP001220456"/>
    </source>
</evidence>
<dbReference type="SUPFAM" id="SSF46785">
    <property type="entry name" value="Winged helix' DNA-binding domain"/>
    <property type="match status" value="1"/>
</dbReference>
<organism evidence="5 6">
    <name type="scientific">Arthrobacter vasquezii</name>
    <dbReference type="NCBI Taxonomy" id="2977629"/>
    <lineage>
        <taxon>Bacteria</taxon>
        <taxon>Bacillati</taxon>
        <taxon>Actinomycetota</taxon>
        <taxon>Actinomycetes</taxon>
        <taxon>Micrococcales</taxon>
        <taxon>Micrococcaceae</taxon>
        <taxon>Arthrobacter</taxon>
    </lineage>
</organism>
<dbReference type="SUPFAM" id="SSF48008">
    <property type="entry name" value="GntR ligand-binding domain-like"/>
    <property type="match status" value="1"/>
</dbReference>
<dbReference type="PROSITE" id="PS50949">
    <property type="entry name" value="HTH_GNTR"/>
    <property type="match status" value="1"/>
</dbReference>
<accession>A0ABT6CTZ6</accession>
<dbReference type="PANTHER" id="PTHR43537:SF44">
    <property type="entry name" value="GNTR FAMILY REGULATORY PROTEIN"/>
    <property type="match status" value="1"/>
</dbReference>
<dbReference type="RefSeq" id="WP_277358078.1">
    <property type="nucleotide sequence ID" value="NZ_JAROKN010000012.1"/>
</dbReference>
<keyword evidence="2" id="KW-0238">DNA-binding</keyword>
<dbReference type="EMBL" id="JAROKN010000012">
    <property type="protein sequence ID" value="MDF9277541.1"/>
    <property type="molecule type" value="Genomic_DNA"/>
</dbReference>
<dbReference type="Gene3D" id="1.10.10.10">
    <property type="entry name" value="Winged helix-like DNA-binding domain superfamily/Winged helix DNA-binding domain"/>
    <property type="match status" value="1"/>
</dbReference>
<dbReference type="Proteomes" id="UP001220456">
    <property type="component" value="Unassembled WGS sequence"/>
</dbReference>
<keyword evidence="1" id="KW-0805">Transcription regulation</keyword>
<reference evidence="5 6" key="1">
    <citation type="journal article" date="2023" name="Int. J. Syst. Evol. Microbiol.">
        <title>Arthrobacter vasquezii sp. nov., isolated from a soil sample from Union Glacier, Antarctica.</title>
        <authorList>
            <person name="Valenzuela-Ibaceta F."/>
            <person name="Carrasco V."/>
            <person name="Lagos-Moraga S."/>
            <person name="Dietz-Vargas C."/>
            <person name="Navarro C.A."/>
            <person name="Perez-Donoso J.M."/>
        </authorList>
    </citation>
    <scope>NUCLEOTIDE SEQUENCE [LARGE SCALE GENOMIC DNA]</scope>
    <source>
        <strain evidence="5 6">EH-1B-1</strain>
    </source>
</reference>
<dbReference type="InterPro" id="IPR036388">
    <property type="entry name" value="WH-like_DNA-bd_sf"/>
</dbReference>
<dbReference type="InterPro" id="IPR000524">
    <property type="entry name" value="Tscrpt_reg_HTH_GntR"/>
</dbReference>
<dbReference type="SMART" id="SM00895">
    <property type="entry name" value="FCD"/>
    <property type="match status" value="1"/>
</dbReference>
<dbReference type="Gene3D" id="1.20.120.530">
    <property type="entry name" value="GntR ligand-binding domain-like"/>
    <property type="match status" value="1"/>
</dbReference>
<evidence type="ECO:0000256" key="1">
    <source>
        <dbReference type="ARBA" id="ARBA00023015"/>
    </source>
</evidence>
<dbReference type="Pfam" id="PF07729">
    <property type="entry name" value="FCD"/>
    <property type="match status" value="1"/>
</dbReference>
<dbReference type="InterPro" id="IPR008920">
    <property type="entry name" value="TF_FadR/GntR_C"/>
</dbReference>
<dbReference type="Pfam" id="PF00392">
    <property type="entry name" value="GntR"/>
    <property type="match status" value="1"/>
</dbReference>
<feature type="domain" description="HTH gntR-type" evidence="4">
    <location>
        <begin position="12"/>
        <end position="79"/>
    </location>
</feature>
<keyword evidence="6" id="KW-1185">Reference proteome</keyword>
<proteinExistence type="predicted"/>
<dbReference type="PANTHER" id="PTHR43537">
    <property type="entry name" value="TRANSCRIPTIONAL REGULATOR, GNTR FAMILY"/>
    <property type="match status" value="1"/>
</dbReference>
<evidence type="ECO:0000256" key="3">
    <source>
        <dbReference type="ARBA" id="ARBA00023163"/>
    </source>
</evidence>
<sequence>MLSSQGRAPAAAVKYSSIIEELGRSIVSGELQPGGRLTIEGLQARFKVSRTVIRDCMRILESMNLVFSKRRVGIVVQAPRHWNVYDARIIRWRLEGTSRARQFKSLMELRCAVEPLAAAGAARNATQEQRAVVVNLAQQLRALGEAGRLDEFLAVDIEFHALLLLASGNEMFSALDDVVTEVLRGRTTQGLMPRTPREYSLASHEAVAAAIAGSDPDAAETEMRNLLAEVQEAVT</sequence>
<protein>
    <submittedName>
        <fullName evidence="5">FCD domain-containing protein</fullName>
    </submittedName>
</protein>